<evidence type="ECO:0000259" key="12">
    <source>
        <dbReference type="PROSITE" id="PS50928"/>
    </source>
</evidence>
<comment type="caution">
    <text evidence="13">The sequence shown here is derived from an EMBL/GenBank/DDBJ whole genome shotgun (WGS) entry which is preliminary data.</text>
</comment>
<sequence length="222" mass="22587">MDVGAIISAVGLSLLCASAAVVLCLAPGVALALVLARRSFRGKGLVELVVMLPVVVPPVVTGYVLLKLLGNSGPLGGVLPGDGVVFTWVGAAIAQAVVAFPFLVLTLRVAFAGVDRDLEKAAHTFGAGRWRTFWSVTLPLSWHGLAAGCLLAFARALGEFGATIIVAGNIEGQTRTLPLAIYASLQRPGGDATAAGLAVIAVGLAFAALGLRKLLGGGPTRW</sequence>
<dbReference type="Gene3D" id="1.10.3720.10">
    <property type="entry name" value="MetI-like"/>
    <property type="match status" value="1"/>
</dbReference>
<name>A0A7X0H899_9BACT</name>
<reference evidence="13 14" key="1">
    <citation type="submission" date="2020-08" db="EMBL/GenBank/DDBJ databases">
        <title>Genomic Encyclopedia of Type Strains, Phase IV (KMG-IV): sequencing the most valuable type-strain genomes for metagenomic binning, comparative biology and taxonomic classification.</title>
        <authorList>
            <person name="Goeker M."/>
        </authorList>
    </citation>
    <scope>NUCLEOTIDE SEQUENCE [LARGE SCALE GENOMIC DNA]</scope>
    <source>
        <strain evidence="13 14">DSM 103725</strain>
    </source>
</reference>
<keyword evidence="8 10" id="KW-1133">Transmembrane helix</keyword>
<dbReference type="PANTHER" id="PTHR30183:SF3">
    <property type="entry name" value="MOLYBDENUM TRANSPORT SYSTEM PERMEASE PROTEIN MODB"/>
    <property type="match status" value="1"/>
</dbReference>
<evidence type="ECO:0000313" key="14">
    <source>
        <dbReference type="Proteomes" id="UP000541810"/>
    </source>
</evidence>
<feature type="transmembrane region" description="Helical" evidence="10">
    <location>
        <begin position="48"/>
        <end position="66"/>
    </location>
</feature>
<feature type="transmembrane region" description="Helical" evidence="10">
    <location>
        <begin position="132"/>
        <end position="154"/>
    </location>
</feature>
<comment type="subcellular location">
    <subcellularLocation>
        <location evidence="2 10">Cell membrane</location>
        <topology evidence="2 10">Multi-pass membrane protein</topology>
    </subcellularLocation>
</comment>
<keyword evidence="4 10" id="KW-0813">Transport</keyword>
<dbReference type="AlphaFoldDB" id="A0A7X0H899"/>
<accession>A0A7X0H899</accession>
<evidence type="ECO:0000256" key="2">
    <source>
        <dbReference type="ARBA" id="ARBA00004651"/>
    </source>
</evidence>
<evidence type="ECO:0000256" key="7">
    <source>
        <dbReference type="ARBA" id="ARBA00022692"/>
    </source>
</evidence>
<keyword evidence="14" id="KW-1185">Reference proteome</keyword>
<feature type="domain" description="ABC transmembrane type-1" evidence="12">
    <location>
        <begin position="10"/>
        <end position="210"/>
    </location>
</feature>
<gene>
    <name evidence="13" type="ORF">HNQ40_001460</name>
</gene>
<keyword evidence="9 10" id="KW-0472">Membrane</keyword>
<keyword evidence="6 11" id="KW-0500">Molybdenum</keyword>
<comment type="similarity">
    <text evidence="3 11">Belongs to the binding-protein-dependent transport system permease family. CysTW subfamily.</text>
</comment>
<evidence type="ECO:0000313" key="13">
    <source>
        <dbReference type="EMBL" id="MBB6429654.1"/>
    </source>
</evidence>
<evidence type="ECO:0000256" key="6">
    <source>
        <dbReference type="ARBA" id="ARBA00022505"/>
    </source>
</evidence>
<evidence type="ECO:0000256" key="5">
    <source>
        <dbReference type="ARBA" id="ARBA00022475"/>
    </source>
</evidence>
<feature type="transmembrane region" description="Helical" evidence="10">
    <location>
        <begin position="86"/>
        <end position="111"/>
    </location>
</feature>
<dbReference type="InterPro" id="IPR035906">
    <property type="entry name" value="MetI-like_sf"/>
</dbReference>
<dbReference type="GO" id="GO:0005886">
    <property type="term" value="C:plasma membrane"/>
    <property type="evidence" value="ECO:0007669"/>
    <property type="project" value="UniProtKB-SubCell"/>
</dbReference>
<evidence type="ECO:0000256" key="3">
    <source>
        <dbReference type="ARBA" id="ARBA00007069"/>
    </source>
</evidence>
<proteinExistence type="inferred from homology"/>
<feature type="transmembrane region" description="Helical" evidence="10">
    <location>
        <begin position="192"/>
        <end position="211"/>
    </location>
</feature>
<dbReference type="CDD" id="cd06261">
    <property type="entry name" value="TM_PBP2"/>
    <property type="match status" value="1"/>
</dbReference>
<dbReference type="RefSeq" id="WP_184677225.1">
    <property type="nucleotide sequence ID" value="NZ_JACHGY010000001.1"/>
</dbReference>
<comment type="function">
    <text evidence="1 11">Part of the binding-protein-dependent transport system for molybdenum; probably responsible for the translocation of the substrate across the membrane.</text>
</comment>
<dbReference type="Pfam" id="PF00528">
    <property type="entry name" value="BPD_transp_1"/>
    <property type="match status" value="1"/>
</dbReference>
<dbReference type="EMBL" id="JACHGY010000001">
    <property type="protein sequence ID" value="MBB6429654.1"/>
    <property type="molecule type" value="Genomic_DNA"/>
</dbReference>
<evidence type="ECO:0000256" key="8">
    <source>
        <dbReference type="ARBA" id="ARBA00022989"/>
    </source>
</evidence>
<dbReference type="PANTHER" id="PTHR30183">
    <property type="entry name" value="MOLYBDENUM TRANSPORT SYSTEM PERMEASE PROTEIN MODB"/>
    <property type="match status" value="1"/>
</dbReference>
<keyword evidence="5 11" id="KW-1003">Cell membrane</keyword>
<evidence type="ECO:0000256" key="10">
    <source>
        <dbReference type="RuleBase" id="RU363032"/>
    </source>
</evidence>
<dbReference type="NCBIfam" id="TIGR02141">
    <property type="entry name" value="modB_ABC"/>
    <property type="match status" value="1"/>
</dbReference>
<keyword evidence="7 10" id="KW-0812">Transmembrane</keyword>
<dbReference type="PROSITE" id="PS50928">
    <property type="entry name" value="ABC_TM1"/>
    <property type="match status" value="1"/>
</dbReference>
<evidence type="ECO:0000256" key="11">
    <source>
        <dbReference type="RuleBase" id="RU365097"/>
    </source>
</evidence>
<dbReference type="Proteomes" id="UP000541810">
    <property type="component" value="Unassembled WGS sequence"/>
</dbReference>
<evidence type="ECO:0000256" key="1">
    <source>
        <dbReference type="ARBA" id="ARBA00002949"/>
    </source>
</evidence>
<dbReference type="InterPro" id="IPR011867">
    <property type="entry name" value="ModB_ABC"/>
</dbReference>
<dbReference type="InterPro" id="IPR000515">
    <property type="entry name" value="MetI-like"/>
</dbReference>
<protein>
    <recommendedName>
        <fullName evidence="11">Molybdenum transport system permease</fullName>
    </recommendedName>
</protein>
<dbReference type="SUPFAM" id="SSF161098">
    <property type="entry name" value="MetI-like"/>
    <property type="match status" value="1"/>
</dbReference>
<evidence type="ECO:0000256" key="9">
    <source>
        <dbReference type="ARBA" id="ARBA00023136"/>
    </source>
</evidence>
<organism evidence="13 14">
    <name type="scientific">Algisphaera agarilytica</name>
    <dbReference type="NCBI Taxonomy" id="1385975"/>
    <lineage>
        <taxon>Bacteria</taxon>
        <taxon>Pseudomonadati</taxon>
        <taxon>Planctomycetota</taxon>
        <taxon>Phycisphaerae</taxon>
        <taxon>Phycisphaerales</taxon>
        <taxon>Phycisphaeraceae</taxon>
        <taxon>Algisphaera</taxon>
    </lineage>
</organism>
<feature type="transmembrane region" description="Helical" evidence="10">
    <location>
        <begin position="6"/>
        <end position="36"/>
    </location>
</feature>
<evidence type="ECO:0000256" key="4">
    <source>
        <dbReference type="ARBA" id="ARBA00022448"/>
    </source>
</evidence>
<dbReference type="GO" id="GO:0015098">
    <property type="term" value="F:molybdate ion transmembrane transporter activity"/>
    <property type="evidence" value="ECO:0007669"/>
    <property type="project" value="UniProtKB-UniRule"/>
</dbReference>